<evidence type="ECO:0000313" key="2">
    <source>
        <dbReference type="EMBL" id="OIJ11453.1"/>
    </source>
</evidence>
<dbReference type="EMBL" id="LQXD01000135">
    <property type="protein sequence ID" value="OIJ11453.1"/>
    <property type="molecule type" value="Genomic_DNA"/>
</dbReference>
<gene>
    <name evidence="4" type="ORF">AWH56_018730</name>
    <name evidence="3" type="ORF">AWH56_07865</name>
    <name evidence="2" type="ORF">AWH56_15785</name>
</gene>
<reference evidence="4" key="4">
    <citation type="submission" date="2020-10" db="EMBL/GenBank/DDBJ databases">
        <authorList>
            <person name="Bassil N.M."/>
            <person name="Lloyd J.R."/>
        </authorList>
    </citation>
    <scope>NUCLEOTIDE SEQUENCE</scope>
    <source>
        <strain evidence="4">NB2006</strain>
    </source>
</reference>
<dbReference type="KEGG" id="aia:AWH56_018730"/>
<evidence type="ECO:0000256" key="1">
    <source>
        <dbReference type="SAM" id="SignalP"/>
    </source>
</evidence>
<keyword evidence="1" id="KW-0732">Signal</keyword>
<reference evidence="4 5" key="3">
    <citation type="journal article" date="2019" name="Int. J. Syst. Evol. Microbiol.">
        <title>Anaerobacillus isosaccharinicus sp. nov., an alkaliphilic bacterium which degrades isosaccharinic acid.</title>
        <authorList>
            <person name="Bassil N.M."/>
            <person name="Lloyd J.R."/>
        </authorList>
    </citation>
    <scope>NUCLEOTIDE SEQUENCE [LARGE SCALE GENOMIC DNA]</scope>
    <source>
        <strain evidence="4 5">NB2006</strain>
    </source>
</reference>
<dbReference type="EMBL" id="CP063356">
    <property type="protein sequence ID" value="QOY34744.1"/>
    <property type="molecule type" value="Genomic_DNA"/>
</dbReference>
<dbReference type="AlphaFoldDB" id="A0A1S2LHA7"/>
<dbReference type="Proteomes" id="UP000180175">
    <property type="component" value="Chromosome"/>
</dbReference>
<reference evidence="2 5" key="1">
    <citation type="submission" date="2016-10" db="EMBL/GenBank/DDBJ databases">
        <title>Draft genome sequences of four alkaliphilic bacteria belonging to the Anaerobacillus genus.</title>
        <authorList>
            <person name="Bassil N.M."/>
            <person name="Lloyd J.R."/>
        </authorList>
    </citation>
    <scope>NUCLEOTIDE SEQUENCE [LARGE SCALE GENOMIC DNA]</scope>
    <source>
        <strain evidence="2 5">NB2006</strain>
    </source>
</reference>
<sequence>MKKLFIIIIMVLLLTACTSQNSHKSYKSVIELDDLKFEVEDYEILSSNNPDDKNVQVFVK</sequence>
<proteinExistence type="predicted"/>
<protein>
    <submittedName>
        <fullName evidence="4">Membrane lipoprotein lipid attachment site-containing protein</fullName>
    </submittedName>
</protein>
<keyword evidence="4" id="KW-0449">Lipoprotein</keyword>
<name>A0A1S2LHA7_9BACI</name>
<dbReference type="PROSITE" id="PS51257">
    <property type="entry name" value="PROKAR_LIPOPROTEIN"/>
    <property type="match status" value="1"/>
</dbReference>
<dbReference type="EMBL" id="LQXD01000071">
    <property type="protein sequence ID" value="OIJ20425.1"/>
    <property type="molecule type" value="Genomic_DNA"/>
</dbReference>
<evidence type="ECO:0000313" key="3">
    <source>
        <dbReference type="EMBL" id="OIJ20425.1"/>
    </source>
</evidence>
<reference evidence="4 5" key="2">
    <citation type="journal article" date="2017" name="Genome Announc.">
        <title>Draft Genome Sequences of Four Alkaliphilic Bacteria Belonging to the Anaerobacillus Genus.</title>
        <authorList>
            <person name="Bassil N.M."/>
            <person name="Lloyd J.R."/>
        </authorList>
    </citation>
    <scope>NUCLEOTIDE SEQUENCE [LARGE SCALE GENOMIC DNA]</scope>
    <source>
        <strain evidence="4 5">NB2006</strain>
    </source>
</reference>
<evidence type="ECO:0000313" key="5">
    <source>
        <dbReference type="Proteomes" id="UP000180175"/>
    </source>
</evidence>
<accession>A0A1S2LHA7</accession>
<evidence type="ECO:0000313" key="4">
    <source>
        <dbReference type="EMBL" id="QOY34744.1"/>
    </source>
</evidence>
<dbReference type="RefSeq" id="WP_071316620.1">
    <property type="nucleotide sequence ID" value="NZ_CP063356.2"/>
</dbReference>
<organism evidence="2 5">
    <name type="scientific">Anaerobacillus isosaccharinicus</name>
    <dbReference type="NCBI Taxonomy" id="1532552"/>
    <lineage>
        <taxon>Bacteria</taxon>
        <taxon>Bacillati</taxon>
        <taxon>Bacillota</taxon>
        <taxon>Bacilli</taxon>
        <taxon>Bacillales</taxon>
        <taxon>Bacillaceae</taxon>
        <taxon>Anaerobacillus</taxon>
    </lineage>
</organism>
<keyword evidence="5" id="KW-1185">Reference proteome</keyword>
<feature type="signal peptide" evidence="1">
    <location>
        <begin position="1"/>
        <end position="21"/>
    </location>
</feature>
<feature type="chain" id="PRO_5010478869" evidence="1">
    <location>
        <begin position="22"/>
        <end position="60"/>
    </location>
</feature>